<evidence type="ECO:0000259" key="10">
    <source>
        <dbReference type="PROSITE" id="PS51294"/>
    </source>
</evidence>
<dbReference type="Gene3D" id="1.10.10.60">
    <property type="entry name" value="Homeodomain-like"/>
    <property type="match status" value="2"/>
</dbReference>
<evidence type="ECO:0000256" key="2">
    <source>
        <dbReference type="ARBA" id="ARBA00022737"/>
    </source>
</evidence>
<keyword evidence="6" id="KW-0539">Nucleus</keyword>
<dbReference type="FunFam" id="1.10.10.60:FF:000069">
    <property type="entry name" value="MYB transcription factor"/>
    <property type="match status" value="1"/>
</dbReference>
<dbReference type="GO" id="GO:0000976">
    <property type="term" value="F:transcription cis-regulatory region binding"/>
    <property type="evidence" value="ECO:0007669"/>
    <property type="project" value="UniProtKB-ARBA"/>
</dbReference>
<dbReference type="EMBL" id="JAGGNH010000007">
    <property type="protein sequence ID" value="KAJ0968530.1"/>
    <property type="molecule type" value="Genomic_DNA"/>
</dbReference>
<keyword evidence="5" id="KW-0804">Transcription</keyword>
<dbReference type="InterPro" id="IPR036312">
    <property type="entry name" value="Bifun_inhib/LTP/seed_sf"/>
</dbReference>
<dbReference type="Proteomes" id="UP001085076">
    <property type="component" value="Miscellaneous, Linkage group lg07"/>
</dbReference>
<name>A0A9D5C9U3_9LILI</name>
<evidence type="ECO:0000256" key="1">
    <source>
        <dbReference type="ARBA" id="ARBA00004123"/>
    </source>
</evidence>
<evidence type="ECO:0000256" key="7">
    <source>
        <dbReference type="SAM" id="MobiDB-lite"/>
    </source>
</evidence>
<feature type="compositionally biased region" description="Low complexity" evidence="7">
    <location>
        <begin position="340"/>
        <end position="356"/>
    </location>
</feature>
<protein>
    <recommendedName>
        <fullName evidence="13">Protein ODORANT1</fullName>
    </recommendedName>
</protein>
<evidence type="ECO:0000313" key="12">
    <source>
        <dbReference type="Proteomes" id="UP001085076"/>
    </source>
</evidence>
<feature type="domain" description="Myb-like" evidence="9">
    <location>
        <begin position="190"/>
        <end position="242"/>
    </location>
</feature>
<keyword evidence="2" id="KW-0677">Repeat</keyword>
<evidence type="ECO:0000256" key="8">
    <source>
        <dbReference type="SAM" id="SignalP"/>
    </source>
</evidence>
<evidence type="ECO:0008006" key="13">
    <source>
        <dbReference type="Google" id="ProtNLM"/>
    </source>
</evidence>
<dbReference type="FunFam" id="1.10.10.60:FF:000303">
    <property type="entry name" value="MYB transcription factor"/>
    <property type="match status" value="1"/>
</dbReference>
<evidence type="ECO:0000256" key="4">
    <source>
        <dbReference type="ARBA" id="ARBA00023125"/>
    </source>
</evidence>
<dbReference type="SMART" id="SM00717">
    <property type="entry name" value="SANT"/>
    <property type="match status" value="2"/>
</dbReference>
<evidence type="ECO:0000256" key="6">
    <source>
        <dbReference type="ARBA" id="ARBA00023242"/>
    </source>
</evidence>
<dbReference type="SUPFAM" id="SSF47699">
    <property type="entry name" value="Bifunctional inhibitor/lipid-transfer protein/seed storage 2S albumin"/>
    <property type="match status" value="1"/>
</dbReference>
<dbReference type="GO" id="GO:0006355">
    <property type="term" value="P:regulation of DNA-templated transcription"/>
    <property type="evidence" value="ECO:0007669"/>
    <property type="project" value="UniProtKB-ARBA"/>
</dbReference>
<dbReference type="GO" id="GO:0005634">
    <property type="term" value="C:nucleus"/>
    <property type="evidence" value="ECO:0007669"/>
    <property type="project" value="UniProtKB-SubCell"/>
</dbReference>
<evidence type="ECO:0000313" key="11">
    <source>
        <dbReference type="EMBL" id="KAJ0968530.1"/>
    </source>
</evidence>
<dbReference type="InterPro" id="IPR001005">
    <property type="entry name" value="SANT/Myb"/>
</dbReference>
<feature type="domain" description="HTH myb-type" evidence="10">
    <location>
        <begin position="243"/>
        <end position="297"/>
    </location>
</feature>
<dbReference type="CDD" id="cd00167">
    <property type="entry name" value="SANT"/>
    <property type="match status" value="2"/>
</dbReference>
<keyword evidence="8" id="KW-0732">Signal</keyword>
<organism evidence="11 12">
    <name type="scientific">Dioscorea zingiberensis</name>
    <dbReference type="NCBI Taxonomy" id="325984"/>
    <lineage>
        <taxon>Eukaryota</taxon>
        <taxon>Viridiplantae</taxon>
        <taxon>Streptophyta</taxon>
        <taxon>Embryophyta</taxon>
        <taxon>Tracheophyta</taxon>
        <taxon>Spermatophyta</taxon>
        <taxon>Magnoliopsida</taxon>
        <taxon>Liliopsida</taxon>
        <taxon>Dioscoreales</taxon>
        <taxon>Dioscoreaceae</taxon>
        <taxon>Dioscorea</taxon>
    </lineage>
</organism>
<reference evidence="11" key="1">
    <citation type="submission" date="2021-03" db="EMBL/GenBank/DDBJ databases">
        <authorList>
            <person name="Li Z."/>
            <person name="Yang C."/>
        </authorList>
    </citation>
    <scope>NUCLEOTIDE SEQUENCE</scope>
    <source>
        <strain evidence="11">Dzin_1.0</strain>
        <tissue evidence="11">Leaf</tissue>
    </source>
</reference>
<feature type="domain" description="Myb-like" evidence="9">
    <location>
        <begin position="243"/>
        <end position="293"/>
    </location>
</feature>
<dbReference type="PANTHER" id="PTHR47994:SF5">
    <property type="entry name" value="F14D16.11-RELATED"/>
    <property type="match status" value="1"/>
</dbReference>
<feature type="region of interest" description="Disordered" evidence="7">
    <location>
        <begin position="107"/>
        <end position="138"/>
    </location>
</feature>
<evidence type="ECO:0000256" key="3">
    <source>
        <dbReference type="ARBA" id="ARBA00023015"/>
    </source>
</evidence>
<dbReference type="CDD" id="cd00010">
    <property type="entry name" value="AAI_LTSS"/>
    <property type="match status" value="1"/>
</dbReference>
<dbReference type="PROSITE" id="PS50090">
    <property type="entry name" value="MYB_LIKE"/>
    <property type="match status" value="2"/>
</dbReference>
<keyword evidence="4" id="KW-0238">DNA-binding</keyword>
<keyword evidence="3" id="KW-0805">Transcription regulation</keyword>
<dbReference type="Pfam" id="PF00249">
    <property type="entry name" value="Myb_DNA-binding"/>
    <property type="match status" value="2"/>
</dbReference>
<dbReference type="PANTHER" id="PTHR47994">
    <property type="entry name" value="F14D16.11-RELATED"/>
    <property type="match status" value="1"/>
</dbReference>
<reference evidence="11" key="2">
    <citation type="journal article" date="2022" name="Hortic Res">
        <title>The genome of Dioscorea zingiberensis sheds light on the biosynthesis, origin and evolution of the medicinally important diosgenin saponins.</title>
        <authorList>
            <person name="Li Y."/>
            <person name="Tan C."/>
            <person name="Li Z."/>
            <person name="Guo J."/>
            <person name="Li S."/>
            <person name="Chen X."/>
            <person name="Wang C."/>
            <person name="Dai X."/>
            <person name="Yang H."/>
            <person name="Song W."/>
            <person name="Hou L."/>
            <person name="Xu J."/>
            <person name="Tong Z."/>
            <person name="Xu A."/>
            <person name="Yuan X."/>
            <person name="Wang W."/>
            <person name="Yang Q."/>
            <person name="Chen L."/>
            <person name="Sun Z."/>
            <person name="Wang K."/>
            <person name="Pan B."/>
            <person name="Chen J."/>
            <person name="Bao Y."/>
            <person name="Liu F."/>
            <person name="Qi X."/>
            <person name="Gang D.R."/>
            <person name="Wen J."/>
            <person name="Li J."/>
        </authorList>
    </citation>
    <scope>NUCLEOTIDE SEQUENCE</scope>
    <source>
        <strain evidence="11">Dzin_1.0</strain>
    </source>
</reference>
<evidence type="ECO:0000259" key="9">
    <source>
        <dbReference type="PROSITE" id="PS50090"/>
    </source>
</evidence>
<dbReference type="InterPro" id="IPR016140">
    <property type="entry name" value="Bifunc_inhib/LTP/seed_store"/>
</dbReference>
<evidence type="ECO:0000256" key="5">
    <source>
        <dbReference type="ARBA" id="ARBA00023163"/>
    </source>
</evidence>
<proteinExistence type="predicted"/>
<comment type="subcellular location">
    <subcellularLocation>
        <location evidence="1">Nucleus</location>
    </subcellularLocation>
</comment>
<gene>
    <name evidence="11" type="ORF">J5N97_025447</name>
</gene>
<dbReference type="AlphaFoldDB" id="A0A9D5C9U3"/>
<dbReference type="InterPro" id="IPR009057">
    <property type="entry name" value="Homeodomain-like_sf"/>
</dbReference>
<feature type="compositionally biased region" description="Polar residues" evidence="7">
    <location>
        <begin position="107"/>
        <end position="122"/>
    </location>
</feature>
<feature type="domain" description="HTH myb-type" evidence="10">
    <location>
        <begin position="190"/>
        <end position="242"/>
    </location>
</feature>
<dbReference type="Pfam" id="PF14368">
    <property type="entry name" value="LTP_2"/>
    <property type="match status" value="1"/>
</dbReference>
<sequence length="421" mass="46157">MAVASLVAIALLAAVLLAPSANAQTQTPSCVSKLVPCAPYLNSNSTPPPATCCGPLKQAVKDELPCLCSLFTNQDLLKSFNIDINEALQIPKHCNITQDQSICKTSTATGNASTPGTPSNNGAKVPSPSKDTKSDNKASQGLPSIGFSSMICLLLLWLSFNAWNEQYPSMVWCLFPWNRNKWNKLPCCDKLGVKKGPWTAAEDKKLISFILNNGQCCWRAVPKLAGLSRCGKSCRLRWTNYLRPDLKRGLLTETEEQLVIDLHARLGNRWSKIAAKLPGRTDNEIKNHWNTHIKKKLLKMGIDPVTHEPLNKSSSSPSAPAETKTENSQSLAQVKEGQENSSSPSGNNNSTSNIGSDDQDPLANYIWEEGGKPLIDESWSFTSNQEDFNSVIGLPAWEENCEWLLDYQDFSISNDFGLNSS</sequence>
<dbReference type="PROSITE" id="PS51294">
    <property type="entry name" value="HTH_MYB"/>
    <property type="match status" value="2"/>
</dbReference>
<feature type="region of interest" description="Disordered" evidence="7">
    <location>
        <begin position="305"/>
        <end position="363"/>
    </location>
</feature>
<keyword evidence="12" id="KW-1185">Reference proteome</keyword>
<dbReference type="OrthoDB" id="2143914at2759"/>
<dbReference type="Gene3D" id="1.10.110.10">
    <property type="entry name" value="Plant lipid-transfer and hydrophobic proteins"/>
    <property type="match status" value="1"/>
</dbReference>
<accession>A0A9D5C9U3</accession>
<feature type="chain" id="PRO_5038758656" description="Protein ODORANT1" evidence="8">
    <location>
        <begin position="24"/>
        <end position="421"/>
    </location>
</feature>
<dbReference type="InterPro" id="IPR017930">
    <property type="entry name" value="Myb_dom"/>
</dbReference>
<dbReference type="GO" id="GO:0046394">
    <property type="term" value="P:carboxylic acid biosynthetic process"/>
    <property type="evidence" value="ECO:0007669"/>
    <property type="project" value="UniProtKB-ARBA"/>
</dbReference>
<dbReference type="InterPro" id="IPR015495">
    <property type="entry name" value="Myb_TF_plants"/>
</dbReference>
<feature type="signal peptide" evidence="8">
    <location>
        <begin position="1"/>
        <end position="23"/>
    </location>
</feature>
<comment type="caution">
    <text evidence="11">The sequence shown here is derived from an EMBL/GenBank/DDBJ whole genome shotgun (WGS) entry which is preliminary data.</text>
</comment>
<dbReference type="SUPFAM" id="SSF46689">
    <property type="entry name" value="Homeodomain-like"/>
    <property type="match status" value="1"/>
</dbReference>